<reference evidence="1 2" key="1">
    <citation type="journal article" date="2007" name="Virology">
        <title>Sequence and annotation of the 314-kb MT325 and the 321-kb FR483 viruses that infect Chlorella Pbi.</title>
        <authorList>
            <person name="Fitzgerald L.A."/>
            <person name="Graves M.V."/>
            <person name="Li X."/>
            <person name="Feldblyum T."/>
            <person name="Hartigan J."/>
            <person name="Van Etten J.L."/>
        </authorList>
    </citation>
    <scope>NUCLEOTIDE SEQUENCE [LARGE SCALE GENOMIC DNA]</scope>
    <source>
        <strain evidence="1 2">MT325</strain>
    </source>
</reference>
<name>A7ITZ8_PBCVM</name>
<accession>A7ITZ8</accession>
<dbReference type="EMBL" id="DQ491001">
    <property type="protein sequence ID" value="ABT13822.1"/>
    <property type="molecule type" value="Genomic_DNA"/>
</dbReference>
<evidence type="ECO:0000313" key="2">
    <source>
        <dbReference type="Proteomes" id="UP000246715"/>
    </source>
</evidence>
<dbReference type="Proteomes" id="UP000246715">
    <property type="component" value="Segment"/>
</dbReference>
<proteinExistence type="predicted"/>
<organism evidence="1 2">
    <name type="scientific">Paramecium bursaria Chlorella virus MT325</name>
    <name type="common">PBCV-MT325</name>
    <dbReference type="NCBI Taxonomy" id="346932"/>
    <lineage>
        <taxon>Viruses</taxon>
        <taxon>Varidnaviria</taxon>
        <taxon>Bamfordvirae</taxon>
        <taxon>Nucleocytoviricota</taxon>
        <taxon>Megaviricetes</taxon>
        <taxon>Algavirales</taxon>
        <taxon>Phycodnaviridae</taxon>
        <taxon>Chlorovirus</taxon>
        <taxon>Chlorovirus conductrix</taxon>
        <taxon>Paramecium bursaria Chlorella virus A1</taxon>
    </lineage>
</organism>
<sequence>MWLLFLRLFSKLWTRRMLWHLLVLQGRQLSASHWTYRLDTQRLLLNCLVLVNDTQLAHIMPPIPSITLNTL</sequence>
<evidence type="ECO:0000313" key="1">
    <source>
        <dbReference type="EMBL" id="ABT13822.1"/>
    </source>
</evidence>
<protein>
    <submittedName>
        <fullName evidence="1">Uncharacterized protein m268R</fullName>
    </submittedName>
</protein>
<organismHost>
    <name type="scientific">Paramecium bursaria</name>
    <dbReference type="NCBI Taxonomy" id="74790"/>
</organismHost>
<gene>
    <name evidence="1" type="primary">m268R</name>
    <name evidence="1" type="ORF">MT325_m268R</name>
</gene>